<evidence type="ECO:0000313" key="1">
    <source>
        <dbReference type="EMBL" id="ACR38302.1"/>
    </source>
</evidence>
<sequence>MILGSAAVSSSLRLSRFLRARSGRARRLGAVAERDRRPRTTGVELQQRRLAWARGGESGTSMARAKSLAARTGHLISNQSVAARVLSCSGRRVFLVSQHL</sequence>
<name>C4JAV2_MAIZE</name>
<dbReference type="AlphaFoldDB" id="C4JAV2"/>
<reference evidence="1" key="1">
    <citation type="journal article" date="2009" name="PLoS Genet.">
        <title>Sequencing, mapping, and analysis of 27,455 maize full-length cDNAs.</title>
        <authorList>
            <person name="Soderlund C."/>
            <person name="Descour A."/>
            <person name="Kudrna D."/>
            <person name="Bomhoff M."/>
            <person name="Boyd L."/>
            <person name="Currie J."/>
            <person name="Angelova A."/>
            <person name="Collura K."/>
            <person name="Wissotski M."/>
            <person name="Ashley E."/>
            <person name="Morrow D."/>
            <person name="Fernandes J."/>
            <person name="Walbot V."/>
            <person name="Yu Y."/>
        </authorList>
    </citation>
    <scope>NUCLEOTIDE SEQUENCE</scope>
    <source>
        <strain evidence="1">B73</strain>
    </source>
</reference>
<accession>C4JAV2</accession>
<dbReference type="EMBL" id="BT087949">
    <property type="protein sequence ID" value="ACR38302.1"/>
    <property type="molecule type" value="mRNA"/>
</dbReference>
<protein>
    <submittedName>
        <fullName evidence="1">Uncharacterized protein</fullName>
    </submittedName>
</protein>
<organism evidence="1">
    <name type="scientific">Zea mays</name>
    <name type="common">Maize</name>
    <dbReference type="NCBI Taxonomy" id="4577"/>
    <lineage>
        <taxon>Eukaryota</taxon>
        <taxon>Viridiplantae</taxon>
        <taxon>Streptophyta</taxon>
        <taxon>Embryophyta</taxon>
        <taxon>Tracheophyta</taxon>
        <taxon>Spermatophyta</taxon>
        <taxon>Magnoliopsida</taxon>
        <taxon>Liliopsida</taxon>
        <taxon>Poales</taxon>
        <taxon>Poaceae</taxon>
        <taxon>PACMAD clade</taxon>
        <taxon>Panicoideae</taxon>
        <taxon>Andropogonodae</taxon>
        <taxon>Andropogoneae</taxon>
        <taxon>Tripsacinae</taxon>
        <taxon>Zea</taxon>
    </lineage>
</organism>
<proteinExistence type="evidence at transcript level"/>